<dbReference type="Proteomes" id="UP000649617">
    <property type="component" value="Unassembled WGS sequence"/>
</dbReference>
<dbReference type="OrthoDB" id="448448at2759"/>
<proteinExistence type="predicted"/>
<evidence type="ECO:0000256" key="1">
    <source>
        <dbReference type="SAM" id="MobiDB-lite"/>
    </source>
</evidence>
<organism evidence="2 3">
    <name type="scientific">Symbiodinium pilosum</name>
    <name type="common">Dinoflagellate</name>
    <dbReference type="NCBI Taxonomy" id="2952"/>
    <lineage>
        <taxon>Eukaryota</taxon>
        <taxon>Sar</taxon>
        <taxon>Alveolata</taxon>
        <taxon>Dinophyceae</taxon>
        <taxon>Suessiales</taxon>
        <taxon>Symbiodiniaceae</taxon>
        <taxon>Symbiodinium</taxon>
    </lineage>
</organism>
<gene>
    <name evidence="2" type="ORF">SPIL2461_LOCUS18439</name>
</gene>
<reference evidence="2" key="1">
    <citation type="submission" date="2021-02" db="EMBL/GenBank/DDBJ databases">
        <authorList>
            <person name="Dougan E. K."/>
            <person name="Rhodes N."/>
            <person name="Thang M."/>
            <person name="Chan C."/>
        </authorList>
    </citation>
    <scope>NUCLEOTIDE SEQUENCE</scope>
</reference>
<evidence type="ECO:0000313" key="3">
    <source>
        <dbReference type="Proteomes" id="UP000649617"/>
    </source>
</evidence>
<evidence type="ECO:0000313" key="2">
    <source>
        <dbReference type="EMBL" id="CAE7669740.1"/>
    </source>
</evidence>
<sequence>MTSRSGVIKARAYCVHAFYRECLQEFLEQAPQLPSDRVGCPTCFAPMTWAEGQEEINQDEEQNRPAKQAQITNRQTLAATEEQRDVYRSALEAQRCHSRWLPWVNHPLSRFHAPLFVSEATKMSAQ</sequence>
<name>A0A812WIC7_SYMPI</name>
<keyword evidence="3" id="KW-1185">Reference proteome</keyword>
<dbReference type="AlphaFoldDB" id="A0A812WIC7"/>
<dbReference type="EMBL" id="CAJNIZ010043818">
    <property type="protein sequence ID" value="CAE7669740.1"/>
    <property type="molecule type" value="Genomic_DNA"/>
</dbReference>
<dbReference type="SUPFAM" id="SSF57850">
    <property type="entry name" value="RING/U-box"/>
    <property type="match status" value="1"/>
</dbReference>
<dbReference type="Gene3D" id="3.30.40.10">
    <property type="entry name" value="Zinc/RING finger domain, C3HC4 (zinc finger)"/>
    <property type="match status" value="1"/>
</dbReference>
<feature type="compositionally biased region" description="Polar residues" evidence="1">
    <location>
        <begin position="69"/>
        <end position="78"/>
    </location>
</feature>
<comment type="caution">
    <text evidence="2">The sequence shown here is derived from an EMBL/GenBank/DDBJ whole genome shotgun (WGS) entry which is preliminary data.</text>
</comment>
<feature type="region of interest" description="Disordered" evidence="1">
    <location>
        <begin position="53"/>
        <end position="79"/>
    </location>
</feature>
<accession>A0A812WIC7</accession>
<dbReference type="InterPro" id="IPR013083">
    <property type="entry name" value="Znf_RING/FYVE/PHD"/>
</dbReference>
<evidence type="ECO:0008006" key="4">
    <source>
        <dbReference type="Google" id="ProtNLM"/>
    </source>
</evidence>
<protein>
    <recommendedName>
        <fullName evidence="4">RING-type domain-containing protein</fullName>
    </recommendedName>
</protein>